<dbReference type="AlphaFoldDB" id="A0A0S7XS12"/>
<gene>
    <name evidence="9" type="ORF">AMJ44_10875</name>
</gene>
<evidence type="ECO:0000256" key="5">
    <source>
        <dbReference type="ARBA" id="ARBA00022932"/>
    </source>
</evidence>
<dbReference type="EC" id="2.7.7.7" evidence="1"/>
<comment type="caution">
    <text evidence="9">The sequence shown here is derived from an EMBL/GenBank/DDBJ whole genome shotgun (WGS) entry which is preliminary data.</text>
</comment>
<keyword evidence="5" id="KW-0239">DNA-directed DNA polymerase</keyword>
<evidence type="ECO:0000256" key="2">
    <source>
        <dbReference type="ARBA" id="ARBA00022679"/>
    </source>
</evidence>
<dbReference type="InterPro" id="IPR005790">
    <property type="entry name" value="DNA_polIII_delta"/>
</dbReference>
<dbReference type="Gene3D" id="1.20.272.10">
    <property type="match status" value="1"/>
</dbReference>
<proteinExistence type="inferred from homology"/>
<dbReference type="GO" id="GO:0006261">
    <property type="term" value="P:DNA-templated DNA replication"/>
    <property type="evidence" value="ECO:0007669"/>
    <property type="project" value="TreeGrafter"/>
</dbReference>
<name>A0A0S7XS12_UNCSA</name>
<dbReference type="InterPro" id="IPR008921">
    <property type="entry name" value="DNA_pol3_clamp-load_cplx_C"/>
</dbReference>
<accession>A0A0S7XS12</accession>
<evidence type="ECO:0000256" key="4">
    <source>
        <dbReference type="ARBA" id="ARBA00022705"/>
    </source>
</evidence>
<evidence type="ECO:0000259" key="8">
    <source>
        <dbReference type="Pfam" id="PF21694"/>
    </source>
</evidence>
<evidence type="ECO:0000313" key="10">
    <source>
        <dbReference type="Proteomes" id="UP000051861"/>
    </source>
</evidence>
<reference evidence="9 10" key="1">
    <citation type="journal article" date="2015" name="Microbiome">
        <title>Genomic resolution of linkages in carbon, nitrogen, and sulfur cycling among widespread estuary sediment bacteria.</title>
        <authorList>
            <person name="Baker B.J."/>
            <person name="Lazar C.S."/>
            <person name="Teske A.P."/>
            <person name="Dick G.J."/>
        </authorList>
    </citation>
    <scope>NUCLEOTIDE SEQUENCE [LARGE SCALE GENOMIC DNA]</scope>
    <source>
        <strain evidence="9">DG_54_3</strain>
    </source>
</reference>
<keyword evidence="2" id="KW-0808">Transferase</keyword>
<evidence type="ECO:0000256" key="7">
    <source>
        <dbReference type="ARBA" id="ARBA00049244"/>
    </source>
</evidence>
<sequence>MGKEISHRAALSLQEICGNSLRKLASEIDKLITFVGEEQRIAEKHVEALASPGEINTFALSEAVAEKNLERALATFRILYKNKADLFQILSLLATQYRTMLQIKNLPGHNNNFKKIAQTLGARPYFVRKCLEKEKNFREDELIKNLSLLLETDLRLKTGESPLSVFELLLASLCLPAEIQKTRAGKEGYGK</sequence>
<organism evidence="9 10">
    <name type="scientific">candidate division WOR-1 bacterium DG_54_3</name>
    <dbReference type="NCBI Taxonomy" id="1703775"/>
    <lineage>
        <taxon>Bacteria</taxon>
        <taxon>Bacillati</taxon>
        <taxon>Saganbacteria</taxon>
    </lineage>
</organism>
<dbReference type="PANTHER" id="PTHR34388">
    <property type="entry name" value="DNA POLYMERASE III SUBUNIT DELTA"/>
    <property type="match status" value="1"/>
</dbReference>
<dbReference type="PANTHER" id="PTHR34388:SF1">
    <property type="entry name" value="DNA POLYMERASE III SUBUNIT DELTA"/>
    <property type="match status" value="1"/>
</dbReference>
<dbReference type="SUPFAM" id="SSF48019">
    <property type="entry name" value="post-AAA+ oligomerization domain-like"/>
    <property type="match status" value="1"/>
</dbReference>
<dbReference type="GO" id="GO:0009360">
    <property type="term" value="C:DNA polymerase III complex"/>
    <property type="evidence" value="ECO:0007669"/>
    <property type="project" value="TreeGrafter"/>
</dbReference>
<dbReference type="InterPro" id="IPR048466">
    <property type="entry name" value="DNA_pol3_delta-like_C"/>
</dbReference>
<dbReference type="GO" id="GO:0003677">
    <property type="term" value="F:DNA binding"/>
    <property type="evidence" value="ECO:0007669"/>
    <property type="project" value="InterPro"/>
</dbReference>
<protein>
    <recommendedName>
        <fullName evidence="1">DNA-directed DNA polymerase</fullName>
        <ecNumber evidence="1">2.7.7.7</ecNumber>
    </recommendedName>
</protein>
<dbReference type="GO" id="GO:0003887">
    <property type="term" value="F:DNA-directed DNA polymerase activity"/>
    <property type="evidence" value="ECO:0007669"/>
    <property type="project" value="UniProtKB-KW"/>
</dbReference>
<keyword evidence="4" id="KW-0235">DNA replication</keyword>
<dbReference type="NCBIfam" id="TIGR01128">
    <property type="entry name" value="holA"/>
    <property type="match status" value="1"/>
</dbReference>
<evidence type="ECO:0000256" key="6">
    <source>
        <dbReference type="ARBA" id="ARBA00034754"/>
    </source>
</evidence>
<dbReference type="Pfam" id="PF21694">
    <property type="entry name" value="DNA_pol3_delta_C"/>
    <property type="match status" value="1"/>
</dbReference>
<comment type="similarity">
    <text evidence="6">Belongs to the DNA polymerase HolA subunit family.</text>
</comment>
<evidence type="ECO:0000256" key="3">
    <source>
        <dbReference type="ARBA" id="ARBA00022695"/>
    </source>
</evidence>
<feature type="domain" description="DNA polymerase III delta subunit-like C-terminal" evidence="8">
    <location>
        <begin position="55"/>
        <end position="171"/>
    </location>
</feature>
<dbReference type="PATRIC" id="fig|1703775.3.peg.1069"/>
<evidence type="ECO:0000313" key="9">
    <source>
        <dbReference type="EMBL" id="KPJ65156.1"/>
    </source>
</evidence>
<dbReference type="Gene3D" id="1.10.8.60">
    <property type="match status" value="1"/>
</dbReference>
<comment type="catalytic activity">
    <reaction evidence="7">
        <text>DNA(n) + a 2'-deoxyribonucleoside 5'-triphosphate = DNA(n+1) + diphosphate</text>
        <dbReference type="Rhea" id="RHEA:22508"/>
        <dbReference type="Rhea" id="RHEA-COMP:17339"/>
        <dbReference type="Rhea" id="RHEA-COMP:17340"/>
        <dbReference type="ChEBI" id="CHEBI:33019"/>
        <dbReference type="ChEBI" id="CHEBI:61560"/>
        <dbReference type="ChEBI" id="CHEBI:173112"/>
        <dbReference type="EC" id="2.7.7.7"/>
    </reaction>
</comment>
<dbReference type="Proteomes" id="UP000051861">
    <property type="component" value="Unassembled WGS sequence"/>
</dbReference>
<dbReference type="EMBL" id="LIZX01000132">
    <property type="protein sequence ID" value="KPJ65156.1"/>
    <property type="molecule type" value="Genomic_DNA"/>
</dbReference>
<keyword evidence="3" id="KW-0548">Nucleotidyltransferase</keyword>
<evidence type="ECO:0000256" key="1">
    <source>
        <dbReference type="ARBA" id="ARBA00012417"/>
    </source>
</evidence>